<evidence type="ECO:0000259" key="12">
    <source>
        <dbReference type="Pfam" id="PF03807"/>
    </source>
</evidence>
<dbReference type="EC" id="1.5.1.2" evidence="9 10"/>
<dbReference type="eggNOG" id="COG0345">
    <property type="taxonomic scope" value="Bacteria"/>
</dbReference>
<dbReference type="GO" id="GO:0004735">
    <property type="term" value="F:pyrroline-5-carboxylate reductase activity"/>
    <property type="evidence" value="ECO:0007669"/>
    <property type="project" value="UniProtKB-UniRule"/>
</dbReference>
<gene>
    <name evidence="9" type="primary">proC</name>
    <name evidence="15" type="ORF">AJ85_06400</name>
    <name evidence="14" type="ORF">BALCAV_0205890</name>
</gene>
<dbReference type="EMBL" id="ALPT02000014">
    <property type="protein sequence ID" value="KGA98171.1"/>
    <property type="molecule type" value="Genomic_DNA"/>
</dbReference>
<sequence length="267" mass="28598">MNRKVGFIGSGNMAKAMIGGLVESKIINPANIFVSNRTITKLVELHETYGIQIAESNVEVAKKCDIIILSITPDQYESVIDEIKEEIQEEQIIVLIAGGQSIAANEERFERQVKMAKAMPNTPVLVGEGLTALSFNAVMTEEDKQTIINLCESFGKAEVIDESLMDTASAVGGSSPAFIYMYIEALADAAVLYGMPREKAYTIASQAVLGSAKMVLETGEHPAKLKDDVCSPGGTTIQSVAALEDSGFRSAVHQAIHANMAKLGEGQ</sequence>
<dbReference type="FunFam" id="1.10.3730.10:FF:000001">
    <property type="entry name" value="Pyrroline-5-carboxylate reductase"/>
    <property type="match status" value="1"/>
</dbReference>
<dbReference type="InterPro" id="IPR029036">
    <property type="entry name" value="P5CR_dimer"/>
</dbReference>
<comment type="function">
    <text evidence="8 9">Catalyzes the reduction of 1-pyrroline-5-carboxylate (PCA) to L-proline.</text>
</comment>
<dbReference type="STRING" id="1218173.BALCAV_0205890"/>
<dbReference type="UniPathway" id="UPA00098">
    <property type="reaction ID" value="UER00361"/>
</dbReference>
<dbReference type="SUPFAM" id="SSF48179">
    <property type="entry name" value="6-phosphogluconate dehydrogenase C-terminal domain-like"/>
    <property type="match status" value="1"/>
</dbReference>
<dbReference type="Gene3D" id="1.10.3730.10">
    <property type="entry name" value="ProC C-terminal domain-like"/>
    <property type="match status" value="1"/>
</dbReference>
<evidence type="ECO:0000256" key="8">
    <source>
        <dbReference type="ARBA" id="ARBA00058118"/>
    </source>
</evidence>
<evidence type="ECO:0000256" key="5">
    <source>
        <dbReference type="ARBA" id="ARBA00022650"/>
    </source>
</evidence>
<comment type="catalytic activity">
    <reaction evidence="9">
        <text>L-proline + NAD(+) = (S)-1-pyrroline-5-carboxylate + NADH + 2 H(+)</text>
        <dbReference type="Rhea" id="RHEA:14105"/>
        <dbReference type="ChEBI" id="CHEBI:15378"/>
        <dbReference type="ChEBI" id="CHEBI:17388"/>
        <dbReference type="ChEBI" id="CHEBI:57540"/>
        <dbReference type="ChEBI" id="CHEBI:57945"/>
        <dbReference type="ChEBI" id="CHEBI:60039"/>
        <dbReference type="EC" id="1.5.1.2"/>
    </reaction>
</comment>
<organism evidence="14 16">
    <name type="scientific">Alkalihalobacillus alcalophilus ATCC 27647 = CGMCC 1.3604</name>
    <dbReference type="NCBI Taxonomy" id="1218173"/>
    <lineage>
        <taxon>Bacteria</taxon>
        <taxon>Bacillati</taxon>
        <taxon>Bacillota</taxon>
        <taxon>Bacilli</taxon>
        <taxon>Bacillales</taxon>
        <taxon>Bacillaceae</taxon>
        <taxon>Alkalihalobacillus</taxon>
    </lineage>
</organism>
<evidence type="ECO:0000256" key="1">
    <source>
        <dbReference type="ARBA" id="ARBA00004496"/>
    </source>
</evidence>
<evidence type="ECO:0000256" key="10">
    <source>
        <dbReference type="NCBIfam" id="TIGR00112"/>
    </source>
</evidence>
<evidence type="ECO:0000256" key="7">
    <source>
        <dbReference type="ARBA" id="ARBA00023002"/>
    </source>
</evidence>
<comment type="caution">
    <text evidence="14">The sequence shown here is derived from an EMBL/GenBank/DDBJ whole genome shotgun (WGS) entry which is preliminary data.</text>
</comment>
<dbReference type="Proteomes" id="UP000297014">
    <property type="component" value="Unassembled WGS sequence"/>
</dbReference>
<evidence type="ECO:0000256" key="9">
    <source>
        <dbReference type="HAMAP-Rule" id="MF_01925"/>
    </source>
</evidence>
<reference evidence="15 17" key="2">
    <citation type="submission" date="2014-01" db="EMBL/GenBank/DDBJ databases">
        <title>Draft genome sequencing of Bacillus alcalophilus CGMCC 1.3604.</title>
        <authorList>
            <person name="Yang J."/>
            <person name="Diao L."/>
            <person name="Yang S."/>
        </authorList>
    </citation>
    <scope>NUCLEOTIDE SEQUENCE [LARGE SCALE GENOMIC DNA]</scope>
    <source>
        <strain evidence="15 17">CGMCC 1.3604</strain>
    </source>
</reference>
<dbReference type="PIRSF" id="PIRSF000193">
    <property type="entry name" value="Pyrrol-5-carb_rd"/>
    <property type="match status" value="1"/>
</dbReference>
<evidence type="ECO:0000313" key="15">
    <source>
        <dbReference type="EMBL" id="THG91224.1"/>
    </source>
</evidence>
<evidence type="ECO:0000313" key="17">
    <source>
        <dbReference type="Proteomes" id="UP000297014"/>
    </source>
</evidence>
<dbReference type="EMBL" id="JALP01000084">
    <property type="protein sequence ID" value="THG91224.1"/>
    <property type="molecule type" value="Genomic_DNA"/>
</dbReference>
<comment type="subcellular location">
    <subcellularLocation>
        <location evidence="1 9">Cytoplasm</location>
    </subcellularLocation>
</comment>
<dbReference type="GO" id="GO:0005737">
    <property type="term" value="C:cytoplasm"/>
    <property type="evidence" value="ECO:0007669"/>
    <property type="project" value="UniProtKB-SubCell"/>
</dbReference>
<dbReference type="InterPro" id="IPR028939">
    <property type="entry name" value="P5C_Rdtase_cat_N"/>
</dbReference>
<keyword evidence="5 9" id="KW-0641">Proline biosynthesis</keyword>
<dbReference type="InterPro" id="IPR036291">
    <property type="entry name" value="NAD(P)-bd_dom_sf"/>
</dbReference>
<feature type="binding site" evidence="11">
    <location>
        <begin position="8"/>
        <end position="13"/>
    </location>
    <ligand>
        <name>NADP(+)</name>
        <dbReference type="ChEBI" id="CHEBI:58349"/>
    </ligand>
</feature>
<proteinExistence type="inferred from homology"/>
<dbReference type="HAMAP" id="MF_01925">
    <property type="entry name" value="P5C_reductase"/>
    <property type="match status" value="1"/>
</dbReference>
<protein>
    <recommendedName>
        <fullName evidence="9 10">Pyrroline-5-carboxylate reductase</fullName>
        <shortName evidence="9">P5C reductase</shortName>
        <shortName evidence="9">P5CR</shortName>
        <ecNumber evidence="9 10">1.5.1.2</ecNumber>
    </recommendedName>
    <alternativeName>
        <fullName evidence="9">PCA reductase</fullName>
    </alternativeName>
</protein>
<dbReference type="InterPro" id="IPR000304">
    <property type="entry name" value="Pyrroline-COOH_reductase"/>
</dbReference>
<evidence type="ECO:0000313" key="16">
    <source>
        <dbReference type="Proteomes" id="UP000002754"/>
    </source>
</evidence>
<dbReference type="Pfam" id="PF03807">
    <property type="entry name" value="F420_oxidored"/>
    <property type="match status" value="1"/>
</dbReference>
<evidence type="ECO:0000256" key="11">
    <source>
        <dbReference type="PIRSR" id="PIRSR000193-1"/>
    </source>
</evidence>
<evidence type="ECO:0000256" key="3">
    <source>
        <dbReference type="ARBA" id="ARBA00022490"/>
    </source>
</evidence>
<feature type="binding site" evidence="11">
    <location>
        <position position="57"/>
    </location>
    <ligand>
        <name>NADPH</name>
        <dbReference type="ChEBI" id="CHEBI:57783"/>
    </ligand>
</feature>
<dbReference type="PANTHER" id="PTHR11645:SF0">
    <property type="entry name" value="PYRROLINE-5-CARBOXYLATE REDUCTASE 3"/>
    <property type="match status" value="1"/>
</dbReference>
<evidence type="ECO:0000256" key="4">
    <source>
        <dbReference type="ARBA" id="ARBA00022605"/>
    </source>
</evidence>
<keyword evidence="3 9" id="KW-0963">Cytoplasm</keyword>
<keyword evidence="4 9" id="KW-0028">Amino-acid biosynthesis</keyword>
<dbReference type="InterPro" id="IPR008927">
    <property type="entry name" value="6-PGluconate_DH-like_C_sf"/>
</dbReference>
<feature type="domain" description="Pyrroline-5-carboxylate reductase dimerisation" evidence="13">
    <location>
        <begin position="162"/>
        <end position="262"/>
    </location>
</feature>
<comment type="similarity">
    <text evidence="2 9">Belongs to the pyrroline-5-carboxylate reductase family.</text>
</comment>
<dbReference type="AlphaFoldDB" id="A0A094WMS4"/>
<name>A0A094WMS4_ALKAL</name>
<evidence type="ECO:0000256" key="6">
    <source>
        <dbReference type="ARBA" id="ARBA00022857"/>
    </source>
</evidence>
<evidence type="ECO:0000256" key="2">
    <source>
        <dbReference type="ARBA" id="ARBA00005525"/>
    </source>
</evidence>
<dbReference type="OrthoDB" id="9805754at2"/>
<keyword evidence="7 9" id="KW-0560">Oxidoreductase</keyword>
<dbReference type="PANTHER" id="PTHR11645">
    <property type="entry name" value="PYRROLINE-5-CARBOXYLATE REDUCTASE"/>
    <property type="match status" value="1"/>
</dbReference>
<dbReference type="Proteomes" id="UP000002754">
    <property type="component" value="Unassembled WGS sequence"/>
</dbReference>
<comment type="catalytic activity">
    <reaction evidence="9">
        <text>L-proline + NADP(+) = (S)-1-pyrroline-5-carboxylate + NADPH + 2 H(+)</text>
        <dbReference type="Rhea" id="RHEA:14109"/>
        <dbReference type="ChEBI" id="CHEBI:15378"/>
        <dbReference type="ChEBI" id="CHEBI:17388"/>
        <dbReference type="ChEBI" id="CHEBI:57783"/>
        <dbReference type="ChEBI" id="CHEBI:58349"/>
        <dbReference type="ChEBI" id="CHEBI:60039"/>
        <dbReference type="EC" id="1.5.1.2"/>
    </reaction>
</comment>
<dbReference type="Gene3D" id="3.40.50.720">
    <property type="entry name" value="NAD(P)-binding Rossmann-like Domain"/>
    <property type="match status" value="1"/>
</dbReference>
<dbReference type="RefSeq" id="WP_003322962.1">
    <property type="nucleotide sequence ID" value="NZ_ALPT02000014.1"/>
</dbReference>
<dbReference type="NCBIfam" id="TIGR00112">
    <property type="entry name" value="proC"/>
    <property type="match status" value="1"/>
</dbReference>
<accession>A0A094WMS4</accession>
<reference evidence="14 16" key="1">
    <citation type="journal article" date="2014" name="Genome Announc.">
        <title>Draft Genome Sequence of Bacillus alcalophilus AV1934, a Classic Alkaliphile Isolated from Human Feces in 1934.</title>
        <authorList>
            <person name="Attie O."/>
            <person name="Jayaprakash A."/>
            <person name="Shah H."/>
            <person name="Paulsen I.T."/>
            <person name="Morino M."/>
            <person name="Takahashi Y."/>
            <person name="Narumi I."/>
            <person name="Sachidanandam R."/>
            <person name="Satoh K."/>
            <person name="Ito M."/>
            <person name="Krulwich T.A."/>
        </authorList>
    </citation>
    <scope>NUCLEOTIDE SEQUENCE [LARGE SCALE GENOMIC DNA]</scope>
    <source>
        <strain evidence="14 16">AV1934</strain>
    </source>
</reference>
<evidence type="ECO:0000259" key="13">
    <source>
        <dbReference type="Pfam" id="PF14748"/>
    </source>
</evidence>
<comment type="pathway">
    <text evidence="9">Amino-acid biosynthesis; L-proline biosynthesis; L-proline from L-glutamate 5-semialdehyde: step 1/1.</text>
</comment>
<dbReference type="FunFam" id="3.40.50.720:FF:000190">
    <property type="entry name" value="Pyrroline-5-carboxylate reductase"/>
    <property type="match status" value="1"/>
</dbReference>
<keyword evidence="16" id="KW-1185">Reference proteome</keyword>
<feature type="domain" description="Pyrroline-5-carboxylate reductase catalytic N-terminal" evidence="12">
    <location>
        <begin position="4"/>
        <end position="95"/>
    </location>
</feature>
<dbReference type="Pfam" id="PF14748">
    <property type="entry name" value="P5CR_dimer"/>
    <property type="match status" value="1"/>
</dbReference>
<keyword evidence="6 9" id="KW-0521">NADP</keyword>
<dbReference type="GO" id="GO:0055129">
    <property type="term" value="P:L-proline biosynthetic process"/>
    <property type="evidence" value="ECO:0007669"/>
    <property type="project" value="UniProtKB-UniRule"/>
</dbReference>
<evidence type="ECO:0000313" key="14">
    <source>
        <dbReference type="EMBL" id="KGA98171.1"/>
    </source>
</evidence>
<dbReference type="SUPFAM" id="SSF51735">
    <property type="entry name" value="NAD(P)-binding Rossmann-fold domains"/>
    <property type="match status" value="1"/>
</dbReference>